<reference evidence="2 3" key="1">
    <citation type="submission" date="2018-07" db="EMBL/GenBank/DDBJ databases">
        <title>Section-level genome sequencing of Aspergillus section Nigri to investigate inter- and intra-species variation.</title>
        <authorList>
            <consortium name="DOE Joint Genome Institute"/>
            <person name="Vesth T.C."/>
            <person name="Nybo J.L."/>
            <person name="Theobald S."/>
            <person name="Frisvad J.C."/>
            <person name="Larsen T.O."/>
            <person name="Nielsen K.F."/>
            <person name="Hoof J.B."/>
            <person name="Brandl J."/>
            <person name="Salamov A."/>
            <person name="Riley R."/>
            <person name="Gladden J.M."/>
            <person name="Phatale P."/>
            <person name="Nielsen M.T."/>
            <person name="Lyhne E.K."/>
            <person name="Kogle M.E."/>
            <person name="Strasser K."/>
            <person name="McDonnell E."/>
            <person name="Barry K."/>
            <person name="Clum A."/>
            <person name="Chen C."/>
            <person name="Nolan M."/>
            <person name="Sandor L."/>
            <person name="Kuo A."/>
            <person name="Lipzen A."/>
            <person name="Hainaut M."/>
            <person name="Drula E."/>
            <person name="Tsang A."/>
            <person name="Magnuson J.K."/>
            <person name="Henrissat B."/>
            <person name="Wiebenga A."/>
            <person name="Simmons B.A."/>
            <person name="Makela M.R."/>
            <person name="De vries R.P."/>
            <person name="Grigoriev I.V."/>
            <person name="Mortensen U.H."/>
            <person name="Baker S.E."/>
            <person name="Andersen M.R."/>
        </authorList>
    </citation>
    <scope>NUCLEOTIDE SEQUENCE [LARGE SCALE GENOMIC DNA]</scope>
    <source>
        <strain evidence="2 3">ATCC 13496</strain>
    </source>
</reference>
<evidence type="ECO:0000256" key="1">
    <source>
        <dbReference type="SAM" id="MobiDB-lite"/>
    </source>
</evidence>
<evidence type="ECO:0000313" key="2">
    <source>
        <dbReference type="EMBL" id="RDH16739.1"/>
    </source>
</evidence>
<dbReference type="EMBL" id="KZ851936">
    <property type="protein sequence ID" value="RDH16739.1"/>
    <property type="molecule type" value="Genomic_DNA"/>
</dbReference>
<proteinExistence type="predicted"/>
<gene>
    <name evidence="2" type="ORF">M747DRAFT_109935</name>
</gene>
<organism evidence="2 3">
    <name type="scientific">Aspergillus niger ATCC 13496</name>
    <dbReference type="NCBI Taxonomy" id="1353008"/>
    <lineage>
        <taxon>Eukaryota</taxon>
        <taxon>Fungi</taxon>
        <taxon>Dikarya</taxon>
        <taxon>Ascomycota</taxon>
        <taxon>Pezizomycotina</taxon>
        <taxon>Eurotiomycetes</taxon>
        <taxon>Eurotiomycetidae</taxon>
        <taxon>Eurotiales</taxon>
        <taxon>Aspergillaceae</taxon>
        <taxon>Aspergillus</taxon>
        <taxon>Aspergillus subgen. Circumdati</taxon>
    </lineage>
</organism>
<accession>A0A370BT95</accession>
<sequence>MQPRPKRCRRICIAAAAVSPRKMDGELHTGWPCSRQRQSGDPPCSNSRSVRDCPRPIITVHVSVSVSTETLQCGEKGICRLWVGTIEFEASSAHRHTYNRAVRLSIRSSVTHDLLLVLI</sequence>
<dbReference type="Proteomes" id="UP000253845">
    <property type="component" value="Unassembled WGS sequence"/>
</dbReference>
<name>A0A370BT95_ASPNG</name>
<dbReference type="AlphaFoldDB" id="A0A370BT95"/>
<evidence type="ECO:0000313" key="3">
    <source>
        <dbReference type="Proteomes" id="UP000253845"/>
    </source>
</evidence>
<feature type="region of interest" description="Disordered" evidence="1">
    <location>
        <begin position="24"/>
        <end position="49"/>
    </location>
</feature>
<dbReference type="VEuPathDB" id="FungiDB:M747DRAFT_109935"/>
<protein>
    <submittedName>
        <fullName evidence="2">Uncharacterized protein</fullName>
    </submittedName>
</protein>
<feature type="compositionally biased region" description="Polar residues" evidence="1">
    <location>
        <begin position="35"/>
        <end position="48"/>
    </location>
</feature>